<dbReference type="Proteomes" id="UP000199202">
    <property type="component" value="Unassembled WGS sequence"/>
</dbReference>
<dbReference type="AlphaFoldDB" id="A0A1G8LL60"/>
<dbReference type="Pfam" id="PF05973">
    <property type="entry name" value="Gp49"/>
    <property type="match status" value="1"/>
</dbReference>
<dbReference type="EMBL" id="FNDJ01000006">
    <property type="protein sequence ID" value="SDI56408.1"/>
    <property type="molecule type" value="Genomic_DNA"/>
</dbReference>
<dbReference type="STRING" id="633440.SAMN05421869_106127"/>
<keyword evidence="2" id="KW-1185">Reference proteome</keyword>
<name>A0A1G8LL60_9ACTN</name>
<evidence type="ECO:0008006" key="3">
    <source>
        <dbReference type="Google" id="ProtNLM"/>
    </source>
</evidence>
<organism evidence="1 2">
    <name type="scientific">Nonomuraea jiangxiensis</name>
    <dbReference type="NCBI Taxonomy" id="633440"/>
    <lineage>
        <taxon>Bacteria</taxon>
        <taxon>Bacillati</taxon>
        <taxon>Actinomycetota</taxon>
        <taxon>Actinomycetes</taxon>
        <taxon>Streptosporangiales</taxon>
        <taxon>Streptosporangiaceae</taxon>
        <taxon>Nonomuraea</taxon>
    </lineage>
</organism>
<reference evidence="1 2" key="1">
    <citation type="submission" date="2016-10" db="EMBL/GenBank/DDBJ databases">
        <authorList>
            <person name="de Groot N.N."/>
        </authorList>
    </citation>
    <scope>NUCLEOTIDE SEQUENCE [LARGE SCALE GENOMIC DNA]</scope>
    <source>
        <strain evidence="1 2">CGMCC 4.6533</strain>
    </source>
</reference>
<dbReference type="RefSeq" id="WP_090931581.1">
    <property type="nucleotide sequence ID" value="NZ_FNDJ01000006.1"/>
</dbReference>
<gene>
    <name evidence="1" type="ORF">SAMN05421869_106127</name>
</gene>
<dbReference type="InterPro" id="IPR009241">
    <property type="entry name" value="HigB-like"/>
</dbReference>
<evidence type="ECO:0000313" key="1">
    <source>
        <dbReference type="EMBL" id="SDI56408.1"/>
    </source>
</evidence>
<protein>
    <recommendedName>
        <fullName evidence="3">Phage derived protein Gp49-like</fullName>
    </recommendedName>
</protein>
<dbReference type="OrthoDB" id="330810at2"/>
<proteinExistence type="predicted"/>
<sequence>MSWEVSLHPEVEAWYLTICATDPETADLIKDAIDQLSEEGPTARRPLVDRVQGSRYHNMKELRPPSSGTSEIRMLFCFDPAREAIFLVAGDKAGNWNRWYREAIPLADERFAQHLIKLNQEEQEER</sequence>
<evidence type="ECO:0000313" key="2">
    <source>
        <dbReference type="Proteomes" id="UP000199202"/>
    </source>
</evidence>
<accession>A0A1G8LL60</accession>